<dbReference type="Gene3D" id="2.60.40.420">
    <property type="entry name" value="Cupredoxins - blue copper proteins"/>
    <property type="match status" value="1"/>
</dbReference>
<evidence type="ECO:0000256" key="3">
    <source>
        <dbReference type="ARBA" id="ARBA00023157"/>
    </source>
</evidence>
<feature type="domain" description="Phytocyanin" evidence="6">
    <location>
        <begin position="30"/>
        <end position="125"/>
    </location>
</feature>
<dbReference type="InterPro" id="IPR008972">
    <property type="entry name" value="Cupredoxin"/>
</dbReference>
<keyword evidence="5" id="KW-0732">Signal</keyword>
<evidence type="ECO:0000256" key="5">
    <source>
        <dbReference type="SAM" id="SignalP"/>
    </source>
</evidence>
<keyword evidence="1" id="KW-0479">Metal-binding</keyword>
<evidence type="ECO:0000256" key="2">
    <source>
        <dbReference type="ARBA" id="ARBA00023008"/>
    </source>
</evidence>
<keyword evidence="3" id="KW-1015">Disulfide bond</keyword>
<evidence type="ECO:0000313" key="8">
    <source>
        <dbReference type="Proteomes" id="UP001327560"/>
    </source>
</evidence>
<dbReference type="CDD" id="cd11013">
    <property type="entry name" value="Plantacyanin"/>
    <property type="match status" value="1"/>
</dbReference>
<feature type="signal peptide" evidence="5">
    <location>
        <begin position="1"/>
        <end position="29"/>
    </location>
</feature>
<protein>
    <recommendedName>
        <fullName evidence="4">Plantacyanin</fullName>
    </recommendedName>
</protein>
<organism evidence="7 8">
    <name type="scientific">Canna indica</name>
    <name type="common">Indian-shot</name>
    <dbReference type="NCBI Taxonomy" id="4628"/>
    <lineage>
        <taxon>Eukaryota</taxon>
        <taxon>Viridiplantae</taxon>
        <taxon>Streptophyta</taxon>
        <taxon>Embryophyta</taxon>
        <taxon>Tracheophyta</taxon>
        <taxon>Spermatophyta</taxon>
        <taxon>Magnoliopsida</taxon>
        <taxon>Liliopsida</taxon>
        <taxon>Zingiberales</taxon>
        <taxon>Cannaceae</taxon>
        <taxon>Canna</taxon>
    </lineage>
</organism>
<feature type="chain" id="PRO_5042975951" description="Plantacyanin" evidence="5">
    <location>
        <begin position="30"/>
        <end position="125"/>
    </location>
</feature>
<sequence>MGEQGRGSARIVGAALLVCLLLHCETAAAAVYTVGDSKGWTFNTVGWPRGKRFRAGDVLVFKYSPSAHNVVAVNGPGYRGCTTPRGSRVYKSGNDRITLRKGKNFFICNFVGHCQAGMKIGVTAA</sequence>
<dbReference type="Pfam" id="PF02298">
    <property type="entry name" value="Cu_bind_like"/>
    <property type="match status" value="1"/>
</dbReference>
<evidence type="ECO:0000313" key="7">
    <source>
        <dbReference type="EMBL" id="WOL06591.1"/>
    </source>
</evidence>
<dbReference type="PANTHER" id="PTHR33021:SF513">
    <property type="entry name" value="PUTATIVE, EXPRESSED-RELATED"/>
    <property type="match status" value="1"/>
</dbReference>
<reference evidence="7 8" key="1">
    <citation type="submission" date="2023-10" db="EMBL/GenBank/DDBJ databases">
        <title>Chromosome-scale genome assembly provides insights into flower coloration mechanisms of Canna indica.</title>
        <authorList>
            <person name="Li C."/>
        </authorList>
    </citation>
    <scope>NUCLEOTIDE SEQUENCE [LARGE SCALE GENOMIC DNA]</scope>
    <source>
        <tissue evidence="7">Flower</tissue>
    </source>
</reference>
<name>A0AAQ3QBG4_9LILI</name>
<dbReference type="Proteomes" id="UP001327560">
    <property type="component" value="Chromosome 5"/>
</dbReference>
<evidence type="ECO:0000256" key="4">
    <source>
        <dbReference type="ARBA" id="ARBA00082491"/>
    </source>
</evidence>
<dbReference type="PANTHER" id="PTHR33021">
    <property type="entry name" value="BLUE COPPER PROTEIN"/>
    <property type="match status" value="1"/>
</dbReference>
<dbReference type="GO" id="GO:0046872">
    <property type="term" value="F:metal ion binding"/>
    <property type="evidence" value="ECO:0007669"/>
    <property type="project" value="UniProtKB-KW"/>
</dbReference>
<dbReference type="GO" id="GO:0005886">
    <property type="term" value="C:plasma membrane"/>
    <property type="evidence" value="ECO:0007669"/>
    <property type="project" value="TreeGrafter"/>
</dbReference>
<dbReference type="InterPro" id="IPR041844">
    <property type="entry name" value="Plantacyanin"/>
</dbReference>
<evidence type="ECO:0000259" key="6">
    <source>
        <dbReference type="PROSITE" id="PS51485"/>
    </source>
</evidence>
<keyword evidence="2" id="KW-0186">Copper</keyword>
<proteinExistence type="predicted"/>
<evidence type="ECO:0000256" key="1">
    <source>
        <dbReference type="ARBA" id="ARBA00022723"/>
    </source>
</evidence>
<dbReference type="SUPFAM" id="SSF49503">
    <property type="entry name" value="Cupredoxins"/>
    <property type="match status" value="1"/>
</dbReference>
<dbReference type="InterPro" id="IPR003245">
    <property type="entry name" value="Phytocyanin_dom"/>
</dbReference>
<dbReference type="FunFam" id="2.60.40.420:FF:000013">
    <property type="entry name" value="basic blue protein-like"/>
    <property type="match status" value="1"/>
</dbReference>
<dbReference type="GO" id="GO:0009055">
    <property type="term" value="F:electron transfer activity"/>
    <property type="evidence" value="ECO:0007669"/>
    <property type="project" value="InterPro"/>
</dbReference>
<dbReference type="InterPro" id="IPR039391">
    <property type="entry name" value="Phytocyanin-like"/>
</dbReference>
<keyword evidence="8" id="KW-1185">Reference proteome</keyword>
<dbReference type="PROSITE" id="PS51485">
    <property type="entry name" value="PHYTOCYANIN"/>
    <property type="match status" value="1"/>
</dbReference>
<gene>
    <name evidence="7" type="ORF">Cni_G15325</name>
</gene>
<dbReference type="EMBL" id="CP136894">
    <property type="protein sequence ID" value="WOL06591.1"/>
    <property type="molecule type" value="Genomic_DNA"/>
</dbReference>
<accession>A0AAQ3QBG4</accession>
<dbReference type="AlphaFoldDB" id="A0AAQ3QBG4"/>